<organism evidence="1 2">
    <name type="scientific">Clarias magur</name>
    <name type="common">Asian catfish</name>
    <name type="synonym">Macropteronotus magur</name>
    <dbReference type="NCBI Taxonomy" id="1594786"/>
    <lineage>
        <taxon>Eukaryota</taxon>
        <taxon>Metazoa</taxon>
        <taxon>Chordata</taxon>
        <taxon>Craniata</taxon>
        <taxon>Vertebrata</taxon>
        <taxon>Euteleostomi</taxon>
        <taxon>Actinopterygii</taxon>
        <taxon>Neopterygii</taxon>
        <taxon>Teleostei</taxon>
        <taxon>Ostariophysi</taxon>
        <taxon>Siluriformes</taxon>
        <taxon>Clariidae</taxon>
        <taxon>Clarias</taxon>
    </lineage>
</organism>
<dbReference type="EMBL" id="QNUK01000048">
    <property type="protein sequence ID" value="KAF5905107.1"/>
    <property type="molecule type" value="Genomic_DNA"/>
</dbReference>
<sequence>MNGEETMLRIHHRLARTKMPCVYEDGFIEESTSPFLDLSKPNGLIRLCSV</sequence>
<protein>
    <submittedName>
        <fullName evidence="1">Uncharacterized protein</fullName>
    </submittedName>
</protein>
<reference evidence="1" key="1">
    <citation type="submission" date="2020-07" db="EMBL/GenBank/DDBJ databases">
        <title>Clarias magur genome sequencing, assembly and annotation.</title>
        <authorList>
            <person name="Kushwaha B."/>
            <person name="Kumar R."/>
            <person name="Das P."/>
            <person name="Joshi C.G."/>
            <person name="Kumar D."/>
            <person name="Nagpure N.S."/>
            <person name="Pandey M."/>
            <person name="Agarwal S."/>
            <person name="Srivastava S."/>
            <person name="Singh M."/>
            <person name="Sahoo L."/>
            <person name="Jayasankar P."/>
            <person name="Meher P.K."/>
            <person name="Koringa P.G."/>
            <person name="Iquebal M.A."/>
            <person name="Das S.P."/>
            <person name="Bit A."/>
            <person name="Patnaik S."/>
            <person name="Patel N."/>
            <person name="Shah T.M."/>
            <person name="Hinsu A."/>
            <person name="Jena J.K."/>
        </authorList>
    </citation>
    <scope>NUCLEOTIDE SEQUENCE</scope>
    <source>
        <strain evidence="1">CIFAMagur01</strain>
        <tissue evidence="1">Testis</tissue>
    </source>
</reference>
<gene>
    <name evidence="1" type="ORF">DAT39_005206</name>
</gene>
<dbReference type="AlphaFoldDB" id="A0A8J4UT03"/>
<evidence type="ECO:0000313" key="1">
    <source>
        <dbReference type="EMBL" id="KAF5905107.1"/>
    </source>
</evidence>
<keyword evidence="2" id="KW-1185">Reference proteome</keyword>
<proteinExistence type="predicted"/>
<accession>A0A8J4UT03</accession>
<name>A0A8J4UT03_CLAMG</name>
<evidence type="ECO:0000313" key="2">
    <source>
        <dbReference type="Proteomes" id="UP000727407"/>
    </source>
</evidence>
<dbReference type="Proteomes" id="UP000727407">
    <property type="component" value="Unassembled WGS sequence"/>
</dbReference>
<comment type="caution">
    <text evidence="1">The sequence shown here is derived from an EMBL/GenBank/DDBJ whole genome shotgun (WGS) entry which is preliminary data.</text>
</comment>